<dbReference type="RefSeq" id="WP_071177283.1">
    <property type="nucleotide sequence ID" value="NZ_CP017831.1"/>
</dbReference>
<dbReference type="GO" id="GO:0005829">
    <property type="term" value="C:cytosol"/>
    <property type="evidence" value="ECO:0007669"/>
    <property type="project" value="TreeGrafter"/>
</dbReference>
<dbReference type="KEGG" id="bhu:bhn_I2675"/>
<proteinExistence type="predicted"/>
<gene>
    <name evidence="2" type="ORF">bhn_I2675</name>
</gene>
<accession>A0A1D9P525</accession>
<name>A0A1D9P525_9FIRM</name>
<organism evidence="2 3">
    <name type="scientific">Butyrivibrio hungatei</name>
    <dbReference type="NCBI Taxonomy" id="185008"/>
    <lineage>
        <taxon>Bacteria</taxon>
        <taxon>Bacillati</taxon>
        <taxon>Bacillota</taxon>
        <taxon>Clostridia</taxon>
        <taxon>Lachnospirales</taxon>
        <taxon>Lachnospiraceae</taxon>
        <taxon>Butyrivibrio</taxon>
    </lineage>
</organism>
<evidence type="ECO:0000313" key="2">
    <source>
        <dbReference type="EMBL" id="AOZ97707.1"/>
    </source>
</evidence>
<dbReference type="PANTHER" id="PTHR21197">
    <property type="entry name" value="UDP-GALACTOPYRANOSE MUTASE"/>
    <property type="match status" value="1"/>
</dbReference>
<dbReference type="GO" id="GO:0016491">
    <property type="term" value="F:oxidoreductase activity"/>
    <property type="evidence" value="ECO:0007669"/>
    <property type="project" value="InterPro"/>
</dbReference>
<evidence type="ECO:0000313" key="3">
    <source>
        <dbReference type="Proteomes" id="UP000179284"/>
    </source>
</evidence>
<dbReference type="PRINTS" id="PR00419">
    <property type="entry name" value="ADXRDTASE"/>
</dbReference>
<dbReference type="InterPro" id="IPR036188">
    <property type="entry name" value="FAD/NAD-bd_sf"/>
</dbReference>
<feature type="domain" description="Amine oxidase" evidence="1">
    <location>
        <begin position="13"/>
        <end position="278"/>
    </location>
</feature>
<dbReference type="InterPro" id="IPR002937">
    <property type="entry name" value="Amino_oxidase"/>
</dbReference>
<protein>
    <submittedName>
        <fullName evidence="2">Amine oxidoreductase</fullName>
    </submittedName>
</protein>
<dbReference type="Gene3D" id="3.50.50.60">
    <property type="entry name" value="FAD/NAD(P)-binding domain"/>
    <property type="match status" value="1"/>
</dbReference>
<keyword evidence="3" id="KW-1185">Reference proteome</keyword>
<dbReference type="PANTHER" id="PTHR21197:SF0">
    <property type="entry name" value="UDP-GALACTOPYRANOSE MUTASE"/>
    <property type="match status" value="1"/>
</dbReference>
<dbReference type="OrthoDB" id="9769600at2"/>
<reference evidence="3" key="1">
    <citation type="submission" date="2016-10" db="EMBL/GenBank/DDBJ databases">
        <title>The complete genome sequence of the rumen bacterium Butyrivibrio hungatei MB2003.</title>
        <authorList>
            <person name="Palevich N."/>
            <person name="Kelly W.J."/>
            <person name="Leahy S.C."/>
            <person name="Altermann E."/>
            <person name="Rakonjac J."/>
            <person name="Attwood G.T."/>
        </authorList>
    </citation>
    <scope>NUCLEOTIDE SEQUENCE [LARGE SCALE GENOMIC DNA]</scope>
    <source>
        <strain evidence="3">MB2003</strain>
    </source>
</reference>
<sequence>MKVKYLILGAGPTGLTVANYLFNNGETDLLLIEKEAEVGGLCRSKDVDGAPLDIGGGHFLDVRRPAVCDFLFNYMPQSEWESYDRDSRIRFRNFEIHHPFEANIWELPEEEQNAFLDSIAKAGCNTGKEKPEKFVDWITWKLGEKIAEEYMLPYNRKMFGDNLQGLGIYWLDKLPDVSYEDTLESCKHKKAFGKQPGHAQFFYPKKYGYGELWLRMGEALGDKVKTSEIVKDIDFENKKVTLEGGLEINAEHIISTIPWNSIELVNAPSEVKDAVKGLKHTSIEVTYHEEDMDTDAQWIYFPDEDKDYHRILVRKNFYPGAKGYWTETRSERYHAQKGHVNFTSEYAYPINTLDKPEQMKCILSFARQNGVYGVGRWGEHTHYNSDASVELAMNLAKELLS</sequence>
<dbReference type="AlphaFoldDB" id="A0A1D9P525"/>
<dbReference type="GO" id="GO:0050660">
    <property type="term" value="F:flavin adenine dinucleotide binding"/>
    <property type="evidence" value="ECO:0007669"/>
    <property type="project" value="TreeGrafter"/>
</dbReference>
<dbReference type="Proteomes" id="UP000179284">
    <property type="component" value="Chromosome I"/>
</dbReference>
<dbReference type="EMBL" id="CP017831">
    <property type="protein sequence ID" value="AOZ97707.1"/>
    <property type="molecule type" value="Genomic_DNA"/>
</dbReference>
<evidence type="ECO:0000259" key="1">
    <source>
        <dbReference type="Pfam" id="PF01593"/>
    </source>
</evidence>
<dbReference type="Pfam" id="PF01593">
    <property type="entry name" value="Amino_oxidase"/>
    <property type="match status" value="1"/>
</dbReference>
<dbReference type="GO" id="GO:0008767">
    <property type="term" value="F:UDP-galactopyranose mutase activity"/>
    <property type="evidence" value="ECO:0007669"/>
    <property type="project" value="TreeGrafter"/>
</dbReference>
<dbReference type="SUPFAM" id="SSF51971">
    <property type="entry name" value="Nucleotide-binding domain"/>
    <property type="match status" value="1"/>
</dbReference>